<dbReference type="InterPro" id="IPR036388">
    <property type="entry name" value="WH-like_DNA-bd_sf"/>
</dbReference>
<gene>
    <name evidence="1" type="ORF">BKG82_27575</name>
</gene>
<reference evidence="1 2" key="1">
    <citation type="submission" date="2016-10" db="EMBL/GenBank/DDBJ databases">
        <title>Evaluation of Human, Veterinary and Environmental Mycobacterium chelonae Isolates by Core Genome Phylogenomic Analysis, Targeted Gene Comparison, and Anti-microbial Susceptibility Patterns: A Tale of Mistaken Identities.</title>
        <authorList>
            <person name="Fogelson S.B."/>
            <person name="Camus A.C."/>
            <person name="Lorenz W."/>
            <person name="Vasireddy R."/>
            <person name="Vasireddy S."/>
            <person name="Smith T."/>
            <person name="Brown-Elliott B.A."/>
            <person name="Wallace R.J.Jr."/>
            <person name="Hasan N.A."/>
            <person name="Reischl U."/>
            <person name="Sanchez S."/>
        </authorList>
    </citation>
    <scope>NUCLEOTIDE SEQUENCE [LARGE SCALE GENOMIC DNA]</scope>
    <source>
        <strain evidence="1 2">15515</strain>
    </source>
</reference>
<dbReference type="RefSeq" id="WP_070947992.1">
    <property type="nucleotide sequence ID" value="NZ_MLIQ01000042.1"/>
</dbReference>
<dbReference type="SUPFAM" id="SSF46785">
    <property type="entry name" value="Winged helix' DNA-binding domain"/>
    <property type="match status" value="1"/>
</dbReference>
<evidence type="ECO:0000313" key="1">
    <source>
        <dbReference type="EMBL" id="OHU47373.1"/>
    </source>
</evidence>
<dbReference type="CDD" id="cd05403">
    <property type="entry name" value="NT_KNTase_like"/>
    <property type="match status" value="1"/>
</dbReference>
<dbReference type="AlphaFoldDB" id="A0A1S1LCI6"/>
<accession>A0A1S1LCI6</accession>
<evidence type="ECO:0000313" key="2">
    <source>
        <dbReference type="Proteomes" id="UP000180043"/>
    </source>
</evidence>
<protein>
    <submittedName>
        <fullName evidence="1">ArsR family transcriptional regulator</fullName>
    </submittedName>
</protein>
<organism evidence="1 2">
    <name type="scientific">Mycobacteroides chelonae</name>
    <name type="common">Mycobacterium chelonae</name>
    <dbReference type="NCBI Taxonomy" id="1774"/>
    <lineage>
        <taxon>Bacteria</taxon>
        <taxon>Bacillati</taxon>
        <taxon>Actinomycetota</taxon>
        <taxon>Actinomycetes</taxon>
        <taxon>Mycobacteriales</taxon>
        <taxon>Mycobacteriaceae</taxon>
        <taxon>Mycobacteroides</taxon>
    </lineage>
</organism>
<dbReference type="InterPro" id="IPR036390">
    <property type="entry name" value="WH_DNA-bd_sf"/>
</dbReference>
<dbReference type="EMBL" id="MLIQ01000042">
    <property type="protein sequence ID" value="OHU47373.1"/>
    <property type="molecule type" value="Genomic_DNA"/>
</dbReference>
<dbReference type="Gene3D" id="1.10.10.10">
    <property type="entry name" value="Winged helix-like DNA-binding domain superfamily/Winged helix DNA-binding domain"/>
    <property type="match status" value="1"/>
</dbReference>
<sequence length="196" mass="21883">MRSVAPAVLPILRSQHQGELLAALLLQPGREYTLTELAANIDAPLTTVQDEVNRLLPWGLIRERRQGRNRLLSANPDNVYAPPLTQLLTISYGPHLIVGEEFAITGVRQVVIFGSWAARYAGEFGPPPRDIDVLVVGTAGAMDIELAADRAEKRLGVPVHPTRCSPEQWTDDTDWLLMREIRARPYTVAFSRQEQR</sequence>
<proteinExistence type="predicted"/>
<dbReference type="Proteomes" id="UP000180043">
    <property type="component" value="Unassembled WGS sequence"/>
</dbReference>
<comment type="caution">
    <text evidence="1">The sequence shown here is derived from an EMBL/GenBank/DDBJ whole genome shotgun (WGS) entry which is preliminary data.</text>
</comment>
<name>A0A1S1LCI6_MYCCH</name>